<evidence type="ECO:0000256" key="2">
    <source>
        <dbReference type="ARBA" id="ARBA00022481"/>
    </source>
</evidence>
<gene>
    <name evidence="6" type="primary">pilA</name>
    <name evidence="8" type="ORF">L4V69_30880</name>
</gene>
<dbReference type="InterPro" id="IPR012902">
    <property type="entry name" value="N_methyl_site"/>
</dbReference>
<keyword evidence="2" id="KW-0488">Methylation</keyword>
<dbReference type="EMBL" id="CP136986">
    <property type="protein sequence ID" value="WOS76855.1"/>
    <property type="molecule type" value="Genomic_DNA"/>
</dbReference>
<reference evidence="7" key="2">
    <citation type="journal article" date="2004" name="Microbiology">
        <title>Significant differences in type IV pilin allele distribution among Pseudomonas aeruginosa isolates from cystic fibrosis (CF) versus non-CF patients.</title>
        <authorList>
            <person name="Kus J.V."/>
            <person name="Tullis E."/>
            <person name="Cvitkovitch D.G."/>
            <person name="Burrows L.L."/>
        </authorList>
    </citation>
    <scope>NUCLEOTIDE SEQUENCE</scope>
    <source>
        <strain evidence="7">PA5235</strain>
    </source>
</reference>
<dbReference type="Pfam" id="PF00114">
    <property type="entry name" value="Pilin"/>
    <property type="match status" value="1"/>
</dbReference>
<accession>Q93PL5</accession>
<dbReference type="NCBIfam" id="TIGR02532">
    <property type="entry name" value="IV_pilin_GFxxxE"/>
    <property type="match status" value="1"/>
</dbReference>
<keyword evidence="5" id="KW-0472">Membrane</keyword>
<dbReference type="PANTHER" id="PTHR30093:SF34">
    <property type="entry name" value="PREPILIN PEPTIDASE-DEPENDENT PROTEIN D"/>
    <property type="match status" value="1"/>
</dbReference>
<evidence type="ECO:0000313" key="6">
    <source>
        <dbReference type="EMBL" id="AAK68044.1"/>
    </source>
</evidence>
<dbReference type="InterPro" id="IPR045584">
    <property type="entry name" value="Pilin-like"/>
</dbReference>
<dbReference type="AlphaFoldDB" id="Q93PL5"/>
<dbReference type="RefSeq" id="WP_031630343.1">
    <property type="nucleotide sequence ID" value="NZ_AP014622.1"/>
</dbReference>
<dbReference type="InterPro" id="IPR001082">
    <property type="entry name" value="Pilin"/>
</dbReference>
<reference evidence="8" key="3">
    <citation type="submission" date="2023-06" db="EMBL/GenBank/DDBJ databases">
        <authorList>
            <consortium name="Clinical and Environmental Microbiology Branch: Whole genome sequencing antimicrobial resistance pathogens in the healthcare setting"/>
        </authorList>
    </citation>
    <scope>NUCLEOTIDE SEQUENCE</scope>
    <source>
        <strain evidence="8">2021CK-01020</strain>
    </source>
</reference>
<dbReference type="PANTHER" id="PTHR30093">
    <property type="entry name" value="GENERAL SECRETION PATHWAY PROTEIN G"/>
    <property type="match status" value="1"/>
</dbReference>
<evidence type="ECO:0000256" key="3">
    <source>
        <dbReference type="ARBA" id="ARBA00029638"/>
    </source>
</evidence>
<keyword evidence="5" id="KW-1133">Transmembrane helix</keyword>
<reference evidence="8" key="4">
    <citation type="submission" date="2023-10" db="EMBL/GenBank/DDBJ databases">
        <title>Pathogen: clinical or host-associated sample.</title>
        <authorList>
            <person name="Hergert J."/>
            <person name="Casey R."/>
            <person name="Wagner J."/>
            <person name="Young E.L."/>
            <person name="Oakeson K.F."/>
        </authorList>
    </citation>
    <scope>NUCLEOTIDE SEQUENCE</scope>
    <source>
        <strain evidence="8">2021CK-01020</strain>
    </source>
</reference>
<comment type="similarity">
    <text evidence="1 4">Belongs to the N-Me-Phe pilin family.</text>
</comment>
<feature type="transmembrane region" description="Helical" evidence="5">
    <location>
        <begin position="7"/>
        <end position="27"/>
    </location>
</feature>
<evidence type="ECO:0000256" key="5">
    <source>
        <dbReference type="SAM" id="Phobius"/>
    </source>
</evidence>
<dbReference type="GO" id="GO:0044096">
    <property type="term" value="C:type IV pilus"/>
    <property type="evidence" value="ECO:0007669"/>
    <property type="project" value="TreeGrafter"/>
</dbReference>
<dbReference type="Gene3D" id="3.30.700.10">
    <property type="entry name" value="Glycoprotein, Type 4 Pilin"/>
    <property type="match status" value="1"/>
</dbReference>
<reference evidence="6" key="1">
    <citation type="journal article" date="2001" name="Infect. Immun.">
        <title>Dual-function vaccine for Pseudomonas aeruginosa: characterization of chimeric exotoxin A-pilin protein.</title>
        <authorList>
            <person name="Hertle R."/>
            <person name="Mrsny R."/>
            <person name="Fitzgerald D.J."/>
        </authorList>
    </citation>
    <scope>NUCLEOTIDE SEQUENCE</scope>
    <source>
        <strain evidence="6">82935</strain>
    </source>
</reference>
<dbReference type="EMBL" id="AF331071">
    <property type="protein sequence ID" value="AAK68044.1"/>
    <property type="molecule type" value="Genomic_DNA"/>
</dbReference>
<sequence>MKAQKGFTLIELMIVVAIIGILAAIAIPQYQNYVSRSQVSRVMAEAGSLKTAVEACLQDGRTAVGTAAGQCDPGATGSSLLTGASQTSQTLPTNTGVPQVLDPLTTQTTIIATFGNGASAAISGQTLTWTRDVNGGWSCATTVDAKFRPNGCTD</sequence>
<protein>
    <recommendedName>
        <fullName evidence="3">Pilin</fullName>
    </recommendedName>
</protein>
<dbReference type="EMBL" id="AF511653">
    <property type="protein sequence ID" value="AAM44066.1"/>
    <property type="molecule type" value="Genomic_DNA"/>
</dbReference>
<proteinExistence type="inferred from homology"/>
<evidence type="ECO:0000313" key="8">
    <source>
        <dbReference type="EMBL" id="WOS76855.1"/>
    </source>
</evidence>
<keyword evidence="4" id="KW-0281">Fimbrium</keyword>
<dbReference type="SUPFAM" id="SSF54523">
    <property type="entry name" value="Pili subunits"/>
    <property type="match status" value="1"/>
</dbReference>
<dbReference type="Pfam" id="PF07963">
    <property type="entry name" value="N_methyl"/>
    <property type="match status" value="1"/>
</dbReference>
<organism evidence="6">
    <name type="scientific">Pseudomonas aeruginosa</name>
    <dbReference type="NCBI Taxonomy" id="287"/>
    <lineage>
        <taxon>Bacteria</taxon>
        <taxon>Pseudomonadati</taxon>
        <taxon>Pseudomonadota</taxon>
        <taxon>Gammaproteobacteria</taxon>
        <taxon>Pseudomonadales</taxon>
        <taxon>Pseudomonadaceae</taxon>
        <taxon>Pseudomonas</taxon>
    </lineage>
</organism>
<evidence type="ECO:0000313" key="7">
    <source>
        <dbReference type="EMBL" id="AAM44066.1"/>
    </source>
</evidence>
<evidence type="ECO:0000256" key="4">
    <source>
        <dbReference type="RuleBase" id="RU000389"/>
    </source>
</evidence>
<keyword evidence="5" id="KW-0812">Transmembrane</keyword>
<dbReference type="Proteomes" id="UP001297540">
    <property type="component" value="Chromosome"/>
</dbReference>
<dbReference type="GO" id="GO:0043107">
    <property type="term" value="P:type IV pilus-dependent motility"/>
    <property type="evidence" value="ECO:0007669"/>
    <property type="project" value="TreeGrafter"/>
</dbReference>
<name>Q93PL5_PSEAI</name>
<evidence type="ECO:0000256" key="1">
    <source>
        <dbReference type="ARBA" id="ARBA00005233"/>
    </source>
</evidence>
<dbReference type="PROSITE" id="PS00409">
    <property type="entry name" value="PROKAR_NTER_METHYL"/>
    <property type="match status" value="1"/>
</dbReference>
<dbReference type="GO" id="GO:0007155">
    <property type="term" value="P:cell adhesion"/>
    <property type="evidence" value="ECO:0007669"/>
    <property type="project" value="InterPro"/>
</dbReference>